<dbReference type="InterPro" id="IPR003657">
    <property type="entry name" value="WRKY_dom"/>
</dbReference>
<keyword evidence="7" id="KW-0812">Transmembrane</keyword>
<evidence type="ECO:0000259" key="8">
    <source>
        <dbReference type="PROSITE" id="PS50811"/>
    </source>
</evidence>
<organism evidence="9 10">
    <name type="scientific">Anisodus tanguticus</name>
    <dbReference type="NCBI Taxonomy" id="243964"/>
    <lineage>
        <taxon>Eukaryota</taxon>
        <taxon>Viridiplantae</taxon>
        <taxon>Streptophyta</taxon>
        <taxon>Embryophyta</taxon>
        <taxon>Tracheophyta</taxon>
        <taxon>Spermatophyta</taxon>
        <taxon>Magnoliopsida</taxon>
        <taxon>eudicotyledons</taxon>
        <taxon>Gunneridae</taxon>
        <taxon>Pentapetalae</taxon>
        <taxon>asterids</taxon>
        <taxon>lamiids</taxon>
        <taxon>Solanales</taxon>
        <taxon>Solanaceae</taxon>
        <taxon>Solanoideae</taxon>
        <taxon>Hyoscyameae</taxon>
        <taxon>Anisodus</taxon>
    </lineage>
</organism>
<keyword evidence="4" id="KW-0804">Transcription</keyword>
<keyword evidence="7" id="KW-1133">Transmembrane helix</keyword>
<dbReference type="InterPro" id="IPR036576">
    <property type="entry name" value="WRKY_dom_sf"/>
</dbReference>
<keyword evidence="3" id="KW-0238">DNA-binding</keyword>
<gene>
    <name evidence="9" type="ORF">RND71_038844</name>
</gene>
<name>A0AAE1USG9_9SOLA</name>
<proteinExistence type="predicted"/>
<accession>A0AAE1USG9</accession>
<feature type="transmembrane region" description="Helical" evidence="7">
    <location>
        <begin position="98"/>
        <end position="117"/>
    </location>
</feature>
<dbReference type="Pfam" id="PF03106">
    <property type="entry name" value="WRKY"/>
    <property type="match status" value="1"/>
</dbReference>
<dbReference type="SMART" id="SM00774">
    <property type="entry name" value="WRKY"/>
    <property type="match status" value="1"/>
</dbReference>
<dbReference type="Gene3D" id="3.40.50.2000">
    <property type="entry name" value="Glycogen Phosphorylase B"/>
    <property type="match status" value="1"/>
</dbReference>
<dbReference type="GO" id="GO:0003700">
    <property type="term" value="F:DNA-binding transcription factor activity"/>
    <property type="evidence" value="ECO:0007669"/>
    <property type="project" value="InterPro"/>
</dbReference>
<evidence type="ECO:0000313" key="10">
    <source>
        <dbReference type="Proteomes" id="UP001291623"/>
    </source>
</evidence>
<evidence type="ECO:0000256" key="7">
    <source>
        <dbReference type="SAM" id="Phobius"/>
    </source>
</evidence>
<keyword evidence="2" id="KW-0805">Transcription regulation</keyword>
<sequence length="284" mass="32121">MKDHLQGLIKKEDCKENDTEQGNNEKLIEAGIYSNVTTEEGTTNLTDNEDKQRENEQDVTGENDHAAEEEADIEMPKRSKGKELQIPKEASRQMVCNMWFSIATLMLSIIGLIGYLLRDRGGYILDVLFNGLRLLEYRGPRRYYKCTNAGFNVRKHVERVFRDLKSMITTYKGMHNHIVLAAHNSSQGSPILFQLQAWRGVNGIGQDGKSILPFGYEEKVKDQGLVVPWCNQSRVISHSAIVGRLRKNVAQVKETFHDALATNGSSNVNFSKFVKELKMKSSLA</sequence>
<evidence type="ECO:0000256" key="5">
    <source>
        <dbReference type="ARBA" id="ARBA00023242"/>
    </source>
</evidence>
<reference evidence="9" key="1">
    <citation type="submission" date="2023-12" db="EMBL/GenBank/DDBJ databases">
        <title>Genome assembly of Anisodus tanguticus.</title>
        <authorList>
            <person name="Wang Y.-J."/>
        </authorList>
    </citation>
    <scope>NUCLEOTIDE SEQUENCE</scope>
    <source>
        <strain evidence="9">KB-2021</strain>
        <tissue evidence="9">Leaf</tissue>
    </source>
</reference>
<dbReference type="InterPro" id="IPR044810">
    <property type="entry name" value="WRKY_plant"/>
</dbReference>
<dbReference type="SUPFAM" id="SSF53756">
    <property type="entry name" value="UDP-Glycosyltransferase/glycogen phosphorylase"/>
    <property type="match status" value="1"/>
</dbReference>
<dbReference type="PROSITE" id="PS50811">
    <property type="entry name" value="WRKY"/>
    <property type="match status" value="1"/>
</dbReference>
<feature type="domain" description="WRKY" evidence="8">
    <location>
        <begin position="140"/>
        <end position="180"/>
    </location>
</feature>
<keyword evidence="7" id="KW-0472">Membrane</keyword>
<comment type="caution">
    <text evidence="9">The sequence shown here is derived from an EMBL/GenBank/DDBJ whole genome shotgun (WGS) entry which is preliminary data.</text>
</comment>
<feature type="region of interest" description="Disordered" evidence="6">
    <location>
        <begin position="1"/>
        <end position="85"/>
    </location>
</feature>
<feature type="compositionally biased region" description="Polar residues" evidence="6">
    <location>
        <begin position="34"/>
        <end position="46"/>
    </location>
</feature>
<evidence type="ECO:0000256" key="2">
    <source>
        <dbReference type="ARBA" id="ARBA00023015"/>
    </source>
</evidence>
<dbReference type="Proteomes" id="UP001291623">
    <property type="component" value="Unassembled WGS sequence"/>
</dbReference>
<evidence type="ECO:0000256" key="4">
    <source>
        <dbReference type="ARBA" id="ARBA00023163"/>
    </source>
</evidence>
<feature type="compositionally biased region" description="Basic and acidic residues" evidence="6">
    <location>
        <begin position="1"/>
        <end position="18"/>
    </location>
</feature>
<evidence type="ECO:0000313" key="9">
    <source>
        <dbReference type="EMBL" id="KAK4343028.1"/>
    </source>
</evidence>
<dbReference type="GO" id="GO:0005634">
    <property type="term" value="C:nucleus"/>
    <property type="evidence" value="ECO:0007669"/>
    <property type="project" value="UniProtKB-SubCell"/>
</dbReference>
<keyword evidence="5" id="KW-0539">Nucleus</keyword>
<protein>
    <recommendedName>
        <fullName evidence="8">WRKY domain-containing protein</fullName>
    </recommendedName>
</protein>
<dbReference type="GO" id="GO:0043565">
    <property type="term" value="F:sequence-specific DNA binding"/>
    <property type="evidence" value="ECO:0007669"/>
    <property type="project" value="InterPro"/>
</dbReference>
<evidence type="ECO:0000256" key="6">
    <source>
        <dbReference type="SAM" id="MobiDB-lite"/>
    </source>
</evidence>
<dbReference type="AlphaFoldDB" id="A0AAE1USG9"/>
<evidence type="ECO:0000256" key="3">
    <source>
        <dbReference type="ARBA" id="ARBA00023125"/>
    </source>
</evidence>
<keyword evidence="10" id="KW-1185">Reference proteome</keyword>
<dbReference type="PANTHER" id="PTHR31221">
    <property type="entry name" value="WRKY TRANSCRIPTION FACTOR PROTEIN 1-RELATED"/>
    <property type="match status" value="1"/>
</dbReference>
<dbReference type="SUPFAM" id="SSF118290">
    <property type="entry name" value="WRKY DNA-binding domain"/>
    <property type="match status" value="1"/>
</dbReference>
<dbReference type="Gene3D" id="2.20.25.80">
    <property type="entry name" value="WRKY domain"/>
    <property type="match status" value="1"/>
</dbReference>
<feature type="compositionally biased region" description="Basic and acidic residues" evidence="6">
    <location>
        <begin position="48"/>
        <end position="85"/>
    </location>
</feature>
<dbReference type="EMBL" id="JAVYJV010000021">
    <property type="protein sequence ID" value="KAK4343028.1"/>
    <property type="molecule type" value="Genomic_DNA"/>
</dbReference>
<dbReference type="PANTHER" id="PTHR31221:SF126">
    <property type="entry name" value="WRKY DOMAIN-CONTAINING PROTEIN"/>
    <property type="match status" value="1"/>
</dbReference>
<comment type="subcellular location">
    <subcellularLocation>
        <location evidence="1">Nucleus</location>
    </subcellularLocation>
</comment>
<evidence type="ECO:0000256" key="1">
    <source>
        <dbReference type="ARBA" id="ARBA00004123"/>
    </source>
</evidence>